<dbReference type="InterPro" id="IPR002986">
    <property type="entry name" value="DAP_deCOOHase_LysA"/>
</dbReference>
<dbReference type="GO" id="GO:0009088">
    <property type="term" value="P:threonine biosynthetic process"/>
    <property type="evidence" value="ECO:0007669"/>
    <property type="project" value="UniProtKB-UniPathway"/>
</dbReference>
<keyword evidence="5" id="KW-0547">Nucleotide-binding</keyword>
<organism evidence="15 16">
    <name type="scientific">Steroidobacter agaridevorans</name>
    <dbReference type="NCBI Taxonomy" id="2695856"/>
    <lineage>
        <taxon>Bacteria</taxon>
        <taxon>Pseudomonadati</taxon>
        <taxon>Pseudomonadota</taxon>
        <taxon>Gammaproteobacteria</taxon>
        <taxon>Steroidobacterales</taxon>
        <taxon>Steroidobacteraceae</taxon>
        <taxon>Steroidobacter</taxon>
    </lineage>
</organism>
<dbReference type="PRINTS" id="PR01181">
    <property type="entry name" value="DAPDCRBXLASE"/>
</dbReference>
<evidence type="ECO:0000256" key="1">
    <source>
        <dbReference type="ARBA" id="ARBA00001933"/>
    </source>
</evidence>
<reference evidence="16" key="1">
    <citation type="submission" date="2020-01" db="EMBL/GenBank/DDBJ databases">
        <title>'Steroidobacter agaridevorans' sp. nov., agar-degrading bacteria isolated from rhizosphere soils.</title>
        <authorList>
            <person name="Ikenaga M."/>
            <person name="Kataoka M."/>
            <person name="Murouchi A."/>
            <person name="Katsuragi S."/>
            <person name="Sakai M."/>
        </authorList>
    </citation>
    <scope>NUCLEOTIDE SEQUENCE [LARGE SCALE GENOMIC DNA]</scope>
    <source>
        <strain evidence="16">YU21-B</strain>
    </source>
</reference>
<dbReference type="SUPFAM" id="SSF53633">
    <property type="entry name" value="Carbamate kinase-like"/>
    <property type="match status" value="1"/>
</dbReference>
<feature type="modified residue" description="N6-(pyridoxal phosphate)lysine" evidence="11">
    <location>
        <position position="547"/>
    </location>
</feature>
<keyword evidence="4" id="KW-0808">Transferase</keyword>
<dbReference type="PANTHER" id="PTHR43727">
    <property type="entry name" value="DIAMINOPIMELATE DECARBOXYLASE"/>
    <property type="match status" value="1"/>
</dbReference>
<dbReference type="SUPFAM" id="SSF51419">
    <property type="entry name" value="PLP-binding barrel"/>
    <property type="match status" value="1"/>
</dbReference>
<dbReference type="UniPathway" id="UPA00051">
    <property type="reaction ID" value="UER00462"/>
</dbReference>
<dbReference type="GO" id="GO:0004072">
    <property type="term" value="F:aspartate kinase activity"/>
    <property type="evidence" value="ECO:0007669"/>
    <property type="project" value="UniProtKB-EC"/>
</dbReference>
<evidence type="ECO:0000256" key="2">
    <source>
        <dbReference type="ARBA" id="ARBA00004766"/>
    </source>
</evidence>
<dbReference type="SUPFAM" id="SSF55021">
    <property type="entry name" value="ACT-like"/>
    <property type="match status" value="2"/>
</dbReference>
<evidence type="ECO:0000256" key="8">
    <source>
        <dbReference type="ARBA" id="ARBA00022840"/>
    </source>
</evidence>
<comment type="pathway">
    <text evidence="13">Amino-acid biosynthesis; L-methionine biosynthesis via de novo pathway; L-homoserine from L-aspartate: step 1/3.</text>
</comment>
<keyword evidence="8" id="KW-0067">ATP-binding</keyword>
<evidence type="ECO:0000256" key="7">
    <source>
        <dbReference type="ARBA" id="ARBA00022793"/>
    </source>
</evidence>
<dbReference type="EMBL" id="BLJN01000006">
    <property type="protein sequence ID" value="GFE83273.1"/>
    <property type="molecule type" value="Genomic_DNA"/>
</dbReference>
<dbReference type="GO" id="GO:0005524">
    <property type="term" value="F:ATP binding"/>
    <property type="evidence" value="ECO:0007669"/>
    <property type="project" value="UniProtKB-KW"/>
</dbReference>
<keyword evidence="13" id="KW-0028">Amino-acid biosynthesis</keyword>
<evidence type="ECO:0000256" key="13">
    <source>
        <dbReference type="RuleBase" id="RU004249"/>
    </source>
</evidence>
<evidence type="ECO:0000313" key="15">
    <source>
        <dbReference type="EMBL" id="GFE83273.1"/>
    </source>
</evidence>
<accession>A0A829YKB4</accession>
<dbReference type="InterPro" id="IPR036393">
    <property type="entry name" value="AceGlu_kinase-like_sf"/>
</dbReference>
<keyword evidence="6 15" id="KW-0418">Kinase</keyword>
<evidence type="ECO:0000313" key="16">
    <source>
        <dbReference type="Proteomes" id="UP000445000"/>
    </source>
</evidence>
<evidence type="ECO:0000256" key="9">
    <source>
        <dbReference type="ARBA" id="ARBA00022898"/>
    </source>
</evidence>
<comment type="cofactor">
    <cofactor evidence="1 11">
        <name>pyridoxal 5'-phosphate</name>
        <dbReference type="ChEBI" id="CHEBI:597326"/>
    </cofactor>
</comment>
<dbReference type="InterPro" id="IPR000183">
    <property type="entry name" value="Orn/DAP/Arg_de-COase"/>
</dbReference>
<protein>
    <recommendedName>
        <fullName evidence="3">aspartate kinase</fullName>
        <ecNumber evidence="3">2.7.2.4</ecNumber>
    </recommendedName>
</protein>
<dbReference type="PIRSF" id="PIRSF036459">
    <property type="entry name" value="DAP_dec_asp_kin"/>
    <property type="match status" value="1"/>
</dbReference>
<dbReference type="GO" id="GO:0009089">
    <property type="term" value="P:lysine biosynthetic process via diaminopimelate"/>
    <property type="evidence" value="ECO:0007669"/>
    <property type="project" value="UniProtKB-UniPathway"/>
</dbReference>
<dbReference type="PROSITE" id="PS51671">
    <property type="entry name" value="ACT"/>
    <property type="match status" value="1"/>
</dbReference>
<dbReference type="Proteomes" id="UP000445000">
    <property type="component" value="Unassembled WGS sequence"/>
</dbReference>
<evidence type="ECO:0000256" key="3">
    <source>
        <dbReference type="ARBA" id="ARBA00013059"/>
    </source>
</evidence>
<dbReference type="PANTHER" id="PTHR43727:SF2">
    <property type="entry name" value="GROUP IV DECARBOXYLASE"/>
    <property type="match status" value="1"/>
</dbReference>
<comment type="pathway">
    <text evidence="13">Amino-acid biosynthesis; L-threonine biosynthesis; L-threonine from L-aspartate: step 1/5.</text>
</comment>
<dbReference type="Gene3D" id="2.40.37.10">
    <property type="entry name" value="Lyase, Ornithine Decarboxylase, Chain A, domain 1"/>
    <property type="match status" value="1"/>
</dbReference>
<comment type="pathway">
    <text evidence="2 13">Amino-acid biosynthesis; L-lysine biosynthesis via DAP pathway; (S)-tetrahydrodipicolinate from L-aspartate: step 1/4.</text>
</comment>
<evidence type="ECO:0000256" key="12">
    <source>
        <dbReference type="RuleBase" id="RU003737"/>
    </source>
</evidence>
<dbReference type="NCBIfam" id="TIGR00657">
    <property type="entry name" value="asp_kinases"/>
    <property type="match status" value="1"/>
</dbReference>
<dbReference type="NCBIfam" id="NF006515">
    <property type="entry name" value="PRK08961.1"/>
    <property type="match status" value="1"/>
</dbReference>
<keyword evidence="9 11" id="KW-0663">Pyridoxal phosphate</keyword>
<dbReference type="UniPathway" id="UPA00034">
    <property type="reaction ID" value="UER00015"/>
</dbReference>
<dbReference type="InterPro" id="IPR011246">
    <property type="entry name" value="DAP_dec_asp_kin"/>
</dbReference>
<evidence type="ECO:0000256" key="4">
    <source>
        <dbReference type="ARBA" id="ARBA00022679"/>
    </source>
</evidence>
<dbReference type="InterPro" id="IPR045865">
    <property type="entry name" value="ACT-like_dom_sf"/>
</dbReference>
<evidence type="ECO:0000256" key="11">
    <source>
        <dbReference type="PIRSR" id="PIRSR600183-50"/>
    </source>
</evidence>
<dbReference type="PRINTS" id="PR01179">
    <property type="entry name" value="ODADCRBXLASE"/>
</dbReference>
<dbReference type="GO" id="GO:0008836">
    <property type="term" value="F:diaminopimelate decarboxylase activity"/>
    <property type="evidence" value="ECO:0007669"/>
    <property type="project" value="InterPro"/>
</dbReference>
<comment type="similarity">
    <text evidence="12">Belongs to the Orn/Lys/Arg decarboxylase class-II family.</text>
</comment>
<evidence type="ECO:0000259" key="14">
    <source>
        <dbReference type="PROSITE" id="PS51671"/>
    </source>
</evidence>
<dbReference type="SUPFAM" id="SSF50621">
    <property type="entry name" value="Alanine racemase C-terminal domain-like"/>
    <property type="match status" value="1"/>
</dbReference>
<dbReference type="InterPro" id="IPR022644">
    <property type="entry name" value="De-COase2_N"/>
</dbReference>
<dbReference type="Pfam" id="PF00278">
    <property type="entry name" value="Orn_DAP_Arg_deC"/>
    <property type="match status" value="1"/>
</dbReference>
<evidence type="ECO:0000256" key="5">
    <source>
        <dbReference type="ARBA" id="ARBA00022741"/>
    </source>
</evidence>
<dbReference type="PROSITE" id="PS00324">
    <property type="entry name" value="ASPARTOKINASE"/>
    <property type="match status" value="1"/>
</dbReference>
<dbReference type="InterPro" id="IPR002912">
    <property type="entry name" value="ACT_dom"/>
</dbReference>
<dbReference type="InterPro" id="IPR001341">
    <property type="entry name" value="Asp_kinase"/>
</dbReference>
<keyword evidence="16" id="KW-1185">Reference proteome</keyword>
<keyword evidence="10" id="KW-0456">Lyase</keyword>
<feature type="domain" description="ACT" evidence="14">
    <location>
        <begin position="337"/>
        <end position="407"/>
    </location>
</feature>
<dbReference type="Pfam" id="PF00696">
    <property type="entry name" value="AA_kinase"/>
    <property type="match status" value="1"/>
</dbReference>
<dbReference type="InterPro" id="IPR001048">
    <property type="entry name" value="Asp/Glu/Uridylate_kinase"/>
</dbReference>
<dbReference type="Gene3D" id="3.20.20.10">
    <property type="entry name" value="Alanine racemase"/>
    <property type="match status" value="1"/>
</dbReference>
<gene>
    <name evidence="15" type="ORF">GCM10011487_52730</name>
</gene>
<dbReference type="AlphaFoldDB" id="A0A829YKB4"/>
<dbReference type="UniPathway" id="UPA00050">
    <property type="reaction ID" value="UER00461"/>
</dbReference>
<dbReference type="RefSeq" id="WP_209005489.1">
    <property type="nucleotide sequence ID" value="NZ_BLJN01000006.1"/>
</dbReference>
<evidence type="ECO:0000256" key="10">
    <source>
        <dbReference type="ARBA" id="ARBA00023239"/>
    </source>
</evidence>
<dbReference type="EC" id="2.7.2.4" evidence="3"/>
<dbReference type="Pfam" id="PF02784">
    <property type="entry name" value="Orn_Arg_deC_N"/>
    <property type="match status" value="1"/>
</dbReference>
<dbReference type="InterPro" id="IPR022643">
    <property type="entry name" value="De-COase2_C"/>
</dbReference>
<dbReference type="InterPro" id="IPR029066">
    <property type="entry name" value="PLP-binding_barrel"/>
</dbReference>
<sequence>MTMADSTPAASPWVVLKFGGTSVSSVANWKNIAAVVRDRLAEGLRPVIVHSALSGITDRLEQLLAVSLDSHNTLGNEAQAVMNQIEQRHRDLARDLGVTPSQDLEEQFKRLRQIAAGIALVGEVSERLRARVMAQGELMATRLGAAFLASQGLDVQWVDARTVLKAEQRRNANLRSSYLSATCNYEPDLELQRRWSTQGTVFISQGFIASDEQGDTVLLGRGGSDTSGSYFAAKLGARRLEIWTDVPGMFSANPRSVPTARLLRALEYDEAQEIASSGAKVLHPRCIMPVKQYGIPLYVYATQTPKLEGTVITTHGGNVAAQVKAVTIKKNITLVSMETVGMWHSVGFLADAFQVFKDHGLSIDLVSTSETSVTVSLDPAANTLDKSTLDALMVDLGKLCRVEVIGPCAAVSLVGRNIRAILHRLGDALELFEEQKIYLVTQAANDLNITFVIDEGQGDRLVSRLHDIAIQKMTADRVLGPTWEELYGPKDKAAIDLKQWWHDRRNDLISLGREHSAAFVYDRATLTAKAKALRALPGIEGVFYALKANWHPDILKLFAEQGLGFECVSRAEVEHVMKTLPKLDRQKILFTPNFAPRAEYEWGVQQGIWVTLDNLHPLKAWPEVFKGRDVFIRIDTGYGRGHHDKVRTAGVHSKFGVPLFEMDELERLVKASGARVVGLHAHTGSGVFTVDNWKSVGDTLTALTQRFKDVRIVDLGGGLGVPERLGQQGVQLSEFGETLAALKAAHPQLTLWIEPGRYLVAEAGVLLAQVTQLKGKGEVNYVGVATGMNSLIRPALYGAHHEIVNLTRLDDLATEVFNVVGPICESGDQLGNDRLLPPTQEGDVLLIATAGAYGRAMSSTYNLREPAIEVLI</sequence>
<dbReference type="Gene3D" id="3.40.1160.10">
    <property type="entry name" value="Acetylglutamate kinase-like"/>
    <property type="match status" value="1"/>
</dbReference>
<keyword evidence="7" id="KW-0210">Decarboxylase</keyword>
<name>A0A829YKB4_9GAMM</name>
<dbReference type="InterPro" id="IPR009006">
    <property type="entry name" value="Ala_racemase/Decarboxylase_C"/>
</dbReference>
<proteinExistence type="inferred from homology"/>
<dbReference type="Gene3D" id="3.30.70.260">
    <property type="match status" value="2"/>
</dbReference>
<comment type="caution">
    <text evidence="15">The sequence shown here is derived from an EMBL/GenBank/DDBJ whole genome shotgun (WGS) entry which is preliminary data.</text>
</comment>
<feature type="active site" description="Proton donor" evidence="11">
    <location>
        <position position="824"/>
    </location>
</feature>
<dbReference type="InterPro" id="IPR018042">
    <property type="entry name" value="Aspartate_kinase_CS"/>
</dbReference>
<evidence type="ECO:0000256" key="6">
    <source>
        <dbReference type="ARBA" id="ARBA00022777"/>
    </source>
</evidence>